<feature type="coiled-coil region" evidence="1">
    <location>
        <begin position="122"/>
        <end position="149"/>
    </location>
</feature>
<evidence type="ECO:0000313" key="3">
    <source>
        <dbReference type="Proteomes" id="UP000463224"/>
    </source>
</evidence>
<dbReference type="Proteomes" id="UP000463224">
    <property type="component" value="Unassembled WGS sequence"/>
</dbReference>
<comment type="caution">
    <text evidence="2">The sequence shown here is derived from an EMBL/GenBank/DDBJ whole genome shotgun (WGS) entry which is preliminary data.</text>
</comment>
<dbReference type="PROSITE" id="PS51257">
    <property type="entry name" value="PROKAR_LIPOPROTEIN"/>
    <property type="match status" value="1"/>
</dbReference>
<name>A0A844QHJ7_9HYPH</name>
<dbReference type="EMBL" id="WPHG01000002">
    <property type="protein sequence ID" value="MVA97528.1"/>
    <property type="molecule type" value="Genomic_DNA"/>
</dbReference>
<proteinExistence type="predicted"/>
<sequence length="151" mass="16420">MVATARLALIGSVFGLLAIVLASCQTMSKEECAVADWHIVGETDGAAGRASDYILKHAKACQRVGIVPDQSAWLAGRETGLIRYCTPQNGVRIGTEGQSYANVCPPPLDSLFTHGYQLGKRVYDARARRDRAQNDISRKENERRELTASLG</sequence>
<protein>
    <submittedName>
        <fullName evidence="2">DUF2799 domain-containing protein</fullName>
    </submittedName>
</protein>
<dbReference type="Pfam" id="PF10973">
    <property type="entry name" value="DUF2799"/>
    <property type="match status" value="1"/>
</dbReference>
<keyword evidence="3" id="KW-1185">Reference proteome</keyword>
<organism evidence="2 3">
    <name type="scientific">Nitratireductor arenosus</name>
    <dbReference type="NCBI Taxonomy" id="2682096"/>
    <lineage>
        <taxon>Bacteria</taxon>
        <taxon>Pseudomonadati</taxon>
        <taxon>Pseudomonadota</taxon>
        <taxon>Alphaproteobacteria</taxon>
        <taxon>Hyphomicrobiales</taxon>
        <taxon>Phyllobacteriaceae</taxon>
        <taxon>Nitratireductor</taxon>
    </lineage>
</organism>
<dbReference type="InterPro" id="IPR021242">
    <property type="entry name" value="DUF2799"/>
</dbReference>
<reference evidence="2 3" key="1">
    <citation type="submission" date="2019-12" db="EMBL/GenBank/DDBJ databases">
        <title>Nitratireductor arenosus sp. nov., Isolated from sea sand, Jeju island, South Korea.</title>
        <authorList>
            <person name="Kim W."/>
        </authorList>
    </citation>
    <scope>NUCLEOTIDE SEQUENCE [LARGE SCALE GENOMIC DNA]</scope>
    <source>
        <strain evidence="2 3">CAU 1489</strain>
    </source>
</reference>
<keyword evidence="1" id="KW-0175">Coiled coil</keyword>
<evidence type="ECO:0000313" key="2">
    <source>
        <dbReference type="EMBL" id="MVA97528.1"/>
    </source>
</evidence>
<evidence type="ECO:0000256" key="1">
    <source>
        <dbReference type="SAM" id="Coils"/>
    </source>
</evidence>
<gene>
    <name evidence="2" type="ORF">GN330_09750</name>
</gene>
<dbReference type="AlphaFoldDB" id="A0A844QHJ7"/>
<dbReference type="RefSeq" id="WP_156712478.1">
    <property type="nucleotide sequence ID" value="NZ_WPHG01000002.1"/>
</dbReference>
<accession>A0A844QHJ7</accession>